<evidence type="ECO:0000256" key="12">
    <source>
        <dbReference type="SAM" id="MobiDB-lite"/>
    </source>
</evidence>
<keyword evidence="11" id="KW-0175">Coiled coil</keyword>
<evidence type="ECO:0000256" key="3">
    <source>
        <dbReference type="ARBA" id="ARBA00023125"/>
    </source>
</evidence>
<reference evidence="14" key="1">
    <citation type="submission" date="2023-03" db="EMBL/GenBank/DDBJ databases">
        <authorList>
            <person name="Julca I."/>
        </authorList>
    </citation>
    <scope>NUCLEOTIDE SEQUENCE</scope>
</reference>
<dbReference type="InterPro" id="IPR045224">
    <property type="entry name" value="HDZip_class_I_plant"/>
</dbReference>
<keyword evidence="4 8" id="KW-0371">Homeobox</keyword>
<keyword evidence="2 10" id="KW-0805">Transcription regulation</keyword>
<feature type="compositionally biased region" description="Gly residues" evidence="12">
    <location>
        <begin position="146"/>
        <end position="159"/>
    </location>
</feature>
<dbReference type="InterPro" id="IPR001356">
    <property type="entry name" value="HD"/>
</dbReference>
<protein>
    <recommendedName>
        <fullName evidence="10">Homeobox-leucine zipper protein</fullName>
    </recommendedName>
    <alternativeName>
        <fullName evidence="10">HD-ZIP protein</fullName>
    </alternativeName>
    <alternativeName>
        <fullName evidence="10">Homeodomain transcription factor</fullName>
    </alternativeName>
</protein>
<dbReference type="PROSITE" id="PS00027">
    <property type="entry name" value="HOMEOBOX_1"/>
    <property type="match status" value="1"/>
</dbReference>
<dbReference type="GO" id="GO:0043565">
    <property type="term" value="F:sequence-specific DNA binding"/>
    <property type="evidence" value="ECO:0007669"/>
    <property type="project" value="TreeGrafter"/>
</dbReference>
<dbReference type="PANTHER" id="PTHR24326">
    <property type="entry name" value="HOMEOBOX-LEUCINE ZIPPER PROTEIN"/>
    <property type="match status" value="1"/>
</dbReference>
<dbReference type="PANTHER" id="PTHR24326:SF522">
    <property type="entry name" value="HOMEOBOX-LEUCINE ZIPPER PROTEIN ATHB-52"/>
    <property type="match status" value="1"/>
</dbReference>
<sequence>MSSSSNHHPHNKGNNNGMKHNLNKKRLTQDQVRLLEANFTSNKKLEPERKLQLARQLGVPPRQIAIWYQNKKARWKNQSLELDYSALQLRLETALDEKTQLEREVAQLQAELQRTREILMGVSTQQGLVVQQLQQDQQVPPFSSFSGGGCGGDEGGGSTGSLHEDSWQNGGGHHHHHNQHQGLQFEELCAWLMGSEQGATNSTRASIGQHEKVFLV</sequence>
<evidence type="ECO:0000256" key="5">
    <source>
        <dbReference type="ARBA" id="ARBA00023163"/>
    </source>
</evidence>
<dbReference type="GO" id="GO:0000981">
    <property type="term" value="F:DNA-binding transcription factor activity, RNA polymerase II-specific"/>
    <property type="evidence" value="ECO:0007669"/>
    <property type="project" value="UniProtKB-UniRule"/>
</dbReference>
<dbReference type="GO" id="GO:0005634">
    <property type="term" value="C:nucleus"/>
    <property type="evidence" value="ECO:0007669"/>
    <property type="project" value="UniProtKB-SubCell"/>
</dbReference>
<evidence type="ECO:0000256" key="10">
    <source>
        <dbReference type="RuleBase" id="RU369038"/>
    </source>
</evidence>
<keyword evidence="5 10" id="KW-0804">Transcription</keyword>
<evidence type="ECO:0000313" key="14">
    <source>
        <dbReference type="EMBL" id="CAI9088720.1"/>
    </source>
</evidence>
<feature type="region of interest" description="Disordered" evidence="12">
    <location>
        <begin position="1"/>
        <end position="21"/>
    </location>
</feature>
<evidence type="ECO:0000256" key="2">
    <source>
        <dbReference type="ARBA" id="ARBA00023015"/>
    </source>
</evidence>
<dbReference type="CDD" id="cd00086">
    <property type="entry name" value="homeodomain"/>
    <property type="match status" value="1"/>
</dbReference>
<feature type="coiled-coil region" evidence="11">
    <location>
        <begin position="77"/>
        <end position="118"/>
    </location>
</feature>
<name>A0AAV1BZA0_OLDCO</name>
<feature type="compositionally biased region" description="Low complexity" evidence="12">
    <location>
        <begin position="1"/>
        <end position="20"/>
    </location>
</feature>
<feature type="domain" description="Homeobox" evidence="13">
    <location>
        <begin position="18"/>
        <end position="78"/>
    </location>
</feature>
<feature type="DNA-binding region" description="Homeobox" evidence="8">
    <location>
        <begin position="20"/>
        <end position="79"/>
    </location>
</feature>
<evidence type="ECO:0000256" key="6">
    <source>
        <dbReference type="ARBA" id="ARBA00023242"/>
    </source>
</evidence>
<gene>
    <name evidence="14" type="ORF">OLC1_LOCUS1228</name>
</gene>
<dbReference type="PROSITE" id="PS50071">
    <property type="entry name" value="HOMEOBOX_2"/>
    <property type="match status" value="1"/>
</dbReference>
<dbReference type="EMBL" id="OX459118">
    <property type="protein sequence ID" value="CAI9088720.1"/>
    <property type="molecule type" value="Genomic_DNA"/>
</dbReference>
<evidence type="ECO:0000256" key="7">
    <source>
        <dbReference type="ARBA" id="ARBA00025748"/>
    </source>
</evidence>
<keyword evidence="3 8" id="KW-0238">DNA-binding</keyword>
<comment type="similarity">
    <text evidence="7 10">Belongs to the HD-ZIP homeobox family. Class I subfamily.</text>
</comment>
<dbReference type="Gene3D" id="1.10.10.60">
    <property type="entry name" value="Homeodomain-like"/>
    <property type="match status" value="1"/>
</dbReference>
<dbReference type="SUPFAM" id="SSF46689">
    <property type="entry name" value="Homeodomain-like"/>
    <property type="match status" value="1"/>
</dbReference>
<evidence type="ECO:0000313" key="15">
    <source>
        <dbReference type="Proteomes" id="UP001161247"/>
    </source>
</evidence>
<feature type="region of interest" description="Disordered" evidence="12">
    <location>
        <begin position="141"/>
        <end position="179"/>
    </location>
</feature>
<organism evidence="14 15">
    <name type="scientific">Oldenlandia corymbosa var. corymbosa</name>
    <dbReference type="NCBI Taxonomy" id="529605"/>
    <lineage>
        <taxon>Eukaryota</taxon>
        <taxon>Viridiplantae</taxon>
        <taxon>Streptophyta</taxon>
        <taxon>Embryophyta</taxon>
        <taxon>Tracheophyta</taxon>
        <taxon>Spermatophyta</taxon>
        <taxon>Magnoliopsida</taxon>
        <taxon>eudicotyledons</taxon>
        <taxon>Gunneridae</taxon>
        <taxon>Pentapetalae</taxon>
        <taxon>asterids</taxon>
        <taxon>lamiids</taxon>
        <taxon>Gentianales</taxon>
        <taxon>Rubiaceae</taxon>
        <taxon>Rubioideae</taxon>
        <taxon>Spermacoceae</taxon>
        <taxon>Hedyotis-Oldenlandia complex</taxon>
        <taxon>Oldenlandia</taxon>
    </lineage>
</organism>
<evidence type="ECO:0000256" key="4">
    <source>
        <dbReference type="ARBA" id="ARBA00023155"/>
    </source>
</evidence>
<evidence type="ECO:0000256" key="9">
    <source>
        <dbReference type="RuleBase" id="RU000682"/>
    </source>
</evidence>
<dbReference type="GO" id="GO:0045893">
    <property type="term" value="P:positive regulation of DNA-templated transcription"/>
    <property type="evidence" value="ECO:0007669"/>
    <property type="project" value="TreeGrafter"/>
</dbReference>
<proteinExistence type="inferred from homology"/>
<keyword evidence="15" id="KW-1185">Reference proteome</keyword>
<evidence type="ECO:0000259" key="13">
    <source>
        <dbReference type="PROSITE" id="PS50071"/>
    </source>
</evidence>
<dbReference type="SMART" id="SM00389">
    <property type="entry name" value="HOX"/>
    <property type="match status" value="1"/>
</dbReference>
<dbReference type="Proteomes" id="UP001161247">
    <property type="component" value="Chromosome 1"/>
</dbReference>
<keyword evidence="6 8" id="KW-0539">Nucleus</keyword>
<dbReference type="AlphaFoldDB" id="A0AAV1BZA0"/>
<comment type="function">
    <text evidence="10">Transcription factor.</text>
</comment>
<dbReference type="InterPro" id="IPR009057">
    <property type="entry name" value="Homeodomain-like_sf"/>
</dbReference>
<comment type="subcellular location">
    <subcellularLocation>
        <location evidence="1 8 9">Nucleus</location>
    </subcellularLocation>
</comment>
<dbReference type="Pfam" id="PF00046">
    <property type="entry name" value="Homeodomain"/>
    <property type="match status" value="1"/>
</dbReference>
<dbReference type="InterPro" id="IPR017970">
    <property type="entry name" value="Homeobox_CS"/>
</dbReference>
<evidence type="ECO:0000256" key="1">
    <source>
        <dbReference type="ARBA" id="ARBA00004123"/>
    </source>
</evidence>
<evidence type="ECO:0000256" key="8">
    <source>
        <dbReference type="PROSITE-ProRule" id="PRU00108"/>
    </source>
</evidence>
<evidence type="ECO:0000256" key="11">
    <source>
        <dbReference type="SAM" id="Coils"/>
    </source>
</evidence>
<accession>A0AAV1BZA0</accession>